<dbReference type="EC" id="2.7.1.148" evidence="2 9"/>
<dbReference type="Gene3D" id="3.30.230.10">
    <property type="match status" value="1"/>
</dbReference>
<dbReference type="GO" id="GO:0050515">
    <property type="term" value="F:4-(cytidine 5'-diphospho)-2-C-methyl-D-erythritol kinase activity"/>
    <property type="evidence" value="ECO:0007669"/>
    <property type="project" value="UniProtKB-UniRule"/>
</dbReference>
<gene>
    <name evidence="9" type="primary">ispE</name>
    <name evidence="12" type="ORF">CRIB_2367</name>
</gene>
<keyword evidence="5 9" id="KW-0547">Nucleotide-binding</keyword>
<dbReference type="EMBL" id="LN555523">
    <property type="protein sequence ID" value="CED94963.1"/>
    <property type="molecule type" value="Genomic_DNA"/>
</dbReference>
<dbReference type="GO" id="GO:0019288">
    <property type="term" value="P:isopentenyl diphosphate biosynthetic process, methylerythritol 4-phosphate pathway"/>
    <property type="evidence" value="ECO:0007669"/>
    <property type="project" value="UniProtKB-UniRule"/>
</dbReference>
<name>A0A1V1I4B0_9FIRM</name>
<protein>
    <recommendedName>
        <fullName evidence="3 9">4-diphosphocytidyl-2-C-methyl-D-erythritol kinase</fullName>
        <shortName evidence="9">CMK</shortName>
        <ecNumber evidence="2 9">2.7.1.148</ecNumber>
    </recommendedName>
    <alternativeName>
        <fullName evidence="8 9">4-(cytidine-5'-diphospho)-2-C-methyl-D-erythritol kinase</fullName>
    </alternativeName>
</protein>
<comment type="pathway">
    <text evidence="9">Isoprenoid biosynthesis; isopentenyl diphosphate biosynthesis via DXP pathway; isopentenyl diphosphate from 1-deoxy-D-xylulose 5-phosphate: step 3/6.</text>
</comment>
<feature type="binding site" evidence="9">
    <location>
        <begin position="95"/>
        <end position="105"/>
    </location>
    <ligand>
        <name>ATP</name>
        <dbReference type="ChEBI" id="CHEBI:30616"/>
    </ligand>
</feature>
<dbReference type="AlphaFoldDB" id="A0A1V1I4B0"/>
<evidence type="ECO:0000259" key="11">
    <source>
        <dbReference type="Pfam" id="PF08544"/>
    </source>
</evidence>
<dbReference type="SUPFAM" id="SSF54211">
    <property type="entry name" value="Ribosomal protein S5 domain 2-like"/>
    <property type="match status" value="1"/>
</dbReference>
<dbReference type="InterPro" id="IPR036554">
    <property type="entry name" value="GHMP_kinase_C_sf"/>
</dbReference>
<dbReference type="InterPro" id="IPR004424">
    <property type="entry name" value="IspE"/>
</dbReference>
<dbReference type="Gene3D" id="3.30.70.890">
    <property type="entry name" value="GHMP kinase, C-terminal domain"/>
    <property type="match status" value="1"/>
</dbReference>
<dbReference type="InterPro" id="IPR020568">
    <property type="entry name" value="Ribosomal_Su5_D2-typ_SF"/>
</dbReference>
<dbReference type="GO" id="GO:0005524">
    <property type="term" value="F:ATP binding"/>
    <property type="evidence" value="ECO:0007669"/>
    <property type="project" value="UniProtKB-UniRule"/>
</dbReference>
<evidence type="ECO:0000256" key="4">
    <source>
        <dbReference type="ARBA" id="ARBA00022679"/>
    </source>
</evidence>
<dbReference type="Proteomes" id="UP000245622">
    <property type="component" value="Chromosome 1"/>
</dbReference>
<dbReference type="InterPro" id="IPR013750">
    <property type="entry name" value="GHMP_kinase_C_dom"/>
</dbReference>
<evidence type="ECO:0000256" key="1">
    <source>
        <dbReference type="ARBA" id="ARBA00009684"/>
    </source>
</evidence>
<evidence type="ECO:0000256" key="2">
    <source>
        <dbReference type="ARBA" id="ARBA00012052"/>
    </source>
</evidence>
<evidence type="ECO:0000256" key="7">
    <source>
        <dbReference type="ARBA" id="ARBA00022840"/>
    </source>
</evidence>
<keyword evidence="13" id="KW-1185">Reference proteome</keyword>
<dbReference type="NCBIfam" id="NF011202">
    <property type="entry name" value="PRK14608.1"/>
    <property type="match status" value="1"/>
</dbReference>
<evidence type="ECO:0000256" key="5">
    <source>
        <dbReference type="ARBA" id="ARBA00022741"/>
    </source>
</evidence>
<reference evidence="12 13" key="1">
    <citation type="submission" date="2014-04" db="EMBL/GenBank/DDBJ databases">
        <authorList>
            <person name="Hornung B.V."/>
        </authorList>
    </citation>
    <scope>NUCLEOTIDE SEQUENCE [LARGE SCALE GENOMIC DNA]</scope>
    <source>
        <strain evidence="12 13">CRIB</strain>
    </source>
</reference>
<organism evidence="12 13">
    <name type="scientific">Romboutsia ilealis</name>
    <dbReference type="NCBI Taxonomy" id="1115758"/>
    <lineage>
        <taxon>Bacteria</taxon>
        <taxon>Bacillati</taxon>
        <taxon>Bacillota</taxon>
        <taxon>Clostridia</taxon>
        <taxon>Peptostreptococcales</taxon>
        <taxon>Peptostreptococcaceae</taxon>
        <taxon>Romboutsia</taxon>
    </lineage>
</organism>
<dbReference type="InterPro" id="IPR014721">
    <property type="entry name" value="Ribsml_uS5_D2-typ_fold_subgr"/>
</dbReference>
<proteinExistence type="inferred from homology"/>
<evidence type="ECO:0000313" key="12">
    <source>
        <dbReference type="EMBL" id="CED94963.1"/>
    </source>
</evidence>
<dbReference type="Pfam" id="PF00288">
    <property type="entry name" value="GHMP_kinases_N"/>
    <property type="match status" value="1"/>
</dbReference>
<comment type="catalytic activity">
    <reaction evidence="9">
        <text>4-CDP-2-C-methyl-D-erythritol + ATP = 4-CDP-2-C-methyl-D-erythritol 2-phosphate + ADP + H(+)</text>
        <dbReference type="Rhea" id="RHEA:18437"/>
        <dbReference type="ChEBI" id="CHEBI:15378"/>
        <dbReference type="ChEBI" id="CHEBI:30616"/>
        <dbReference type="ChEBI" id="CHEBI:57823"/>
        <dbReference type="ChEBI" id="CHEBI:57919"/>
        <dbReference type="ChEBI" id="CHEBI:456216"/>
        <dbReference type="EC" id="2.7.1.148"/>
    </reaction>
</comment>
<dbReference type="GO" id="GO:0016114">
    <property type="term" value="P:terpenoid biosynthetic process"/>
    <property type="evidence" value="ECO:0007669"/>
    <property type="project" value="UniProtKB-UniRule"/>
</dbReference>
<dbReference type="PANTHER" id="PTHR43527:SF2">
    <property type="entry name" value="4-DIPHOSPHOCYTIDYL-2-C-METHYL-D-ERYTHRITOL KINASE, CHLOROPLASTIC"/>
    <property type="match status" value="1"/>
</dbReference>
<dbReference type="GeneID" id="82206430"/>
<dbReference type="SUPFAM" id="SSF55060">
    <property type="entry name" value="GHMP Kinase, C-terminal domain"/>
    <property type="match status" value="1"/>
</dbReference>
<dbReference type="PANTHER" id="PTHR43527">
    <property type="entry name" value="4-DIPHOSPHOCYTIDYL-2-C-METHYL-D-ERYTHRITOL KINASE, CHLOROPLASTIC"/>
    <property type="match status" value="1"/>
</dbReference>
<sequence>MSSIELKSRAKINLSIDVLGKREDGYHLVEMIMQTIDLYDIIKIKEIEIDEINIKSNSSDIPLNENNIVYKAAKVLKDQFNVKNGVEIFIEKNIPVAAGMAGGSSNAAAVLVGLNKLWNLNLSEVRLQEIGLKLGADVPFCISGSAALAQGIGEELTYIKGLSKDTVILVCKPNLFVSTKDVYEGLDLQNIKNRPDNKFLIECLKKGNINLLATNMVNVLESVTSKMHEEIKDIEKIMLEHNALGSMMSGSGPTVFGLFDKEEDALNGKGELLKKYNQVYVVRSSEKGVEINGEFN</sequence>
<dbReference type="Pfam" id="PF08544">
    <property type="entry name" value="GHMP_kinases_C"/>
    <property type="match status" value="1"/>
</dbReference>
<accession>A0A1V1I4B0</accession>
<feature type="domain" description="GHMP kinase C-terminal" evidence="11">
    <location>
        <begin position="200"/>
        <end position="276"/>
    </location>
</feature>
<feature type="active site" evidence="9">
    <location>
        <position position="137"/>
    </location>
</feature>
<dbReference type="PRINTS" id="PR00958">
    <property type="entry name" value="HOMSERKINASE"/>
</dbReference>
<evidence type="ECO:0000256" key="3">
    <source>
        <dbReference type="ARBA" id="ARBA00017473"/>
    </source>
</evidence>
<evidence type="ECO:0000256" key="9">
    <source>
        <dbReference type="HAMAP-Rule" id="MF_00061"/>
    </source>
</evidence>
<keyword evidence="9" id="KW-0414">Isoprene biosynthesis</keyword>
<comment type="similarity">
    <text evidence="1 9">Belongs to the GHMP kinase family. IspE subfamily.</text>
</comment>
<evidence type="ECO:0000256" key="8">
    <source>
        <dbReference type="ARBA" id="ARBA00032554"/>
    </source>
</evidence>
<dbReference type="PIRSF" id="PIRSF010376">
    <property type="entry name" value="IspE"/>
    <property type="match status" value="1"/>
</dbReference>
<dbReference type="InterPro" id="IPR006204">
    <property type="entry name" value="GHMP_kinase_N_dom"/>
</dbReference>
<evidence type="ECO:0000313" key="13">
    <source>
        <dbReference type="Proteomes" id="UP000245622"/>
    </source>
</evidence>
<keyword evidence="7 9" id="KW-0067">ATP-binding</keyword>
<feature type="domain" description="GHMP kinase N-terminal" evidence="10">
    <location>
        <begin position="67"/>
        <end position="144"/>
    </location>
</feature>
<evidence type="ECO:0000259" key="10">
    <source>
        <dbReference type="Pfam" id="PF00288"/>
    </source>
</evidence>
<dbReference type="RefSeq" id="WP_180702445.1">
    <property type="nucleotide sequence ID" value="NZ_CAJUCR010000014.1"/>
</dbReference>
<dbReference type="UniPathway" id="UPA00056">
    <property type="reaction ID" value="UER00094"/>
</dbReference>
<keyword evidence="4 9" id="KW-0808">Transferase</keyword>
<dbReference type="KEGG" id="ril:CRIB_2367"/>
<keyword evidence="6 9" id="KW-0418">Kinase</keyword>
<dbReference type="HAMAP" id="MF_00061">
    <property type="entry name" value="IspE"/>
    <property type="match status" value="1"/>
</dbReference>
<feature type="active site" evidence="9">
    <location>
        <position position="11"/>
    </location>
</feature>
<evidence type="ECO:0000256" key="6">
    <source>
        <dbReference type="ARBA" id="ARBA00022777"/>
    </source>
</evidence>
<comment type="function">
    <text evidence="9">Catalyzes the phosphorylation of the position 2 hydroxy group of 4-diphosphocytidyl-2C-methyl-D-erythritol.</text>
</comment>
<dbReference type="NCBIfam" id="TIGR00154">
    <property type="entry name" value="ispE"/>
    <property type="match status" value="1"/>
</dbReference>